<proteinExistence type="predicted"/>
<comment type="caution">
    <text evidence="2">The sequence shown here is derived from an EMBL/GenBank/DDBJ whole genome shotgun (WGS) entry which is preliminary data.</text>
</comment>
<dbReference type="AlphaFoldDB" id="A0A839F4P0"/>
<dbReference type="Pfam" id="PF12395">
    <property type="entry name" value="DUF3658"/>
    <property type="match status" value="1"/>
</dbReference>
<protein>
    <recommendedName>
        <fullName evidence="1">DUF3658 domain-containing protein</fullName>
    </recommendedName>
</protein>
<evidence type="ECO:0000313" key="2">
    <source>
        <dbReference type="EMBL" id="MBA8889012.1"/>
    </source>
</evidence>
<evidence type="ECO:0000313" key="3">
    <source>
        <dbReference type="Proteomes" id="UP000550401"/>
    </source>
</evidence>
<sequence length="104" mass="11251">MTASEEYEPSDVSPDAGELESIAALRPYQIQAIDEALISVADGSGRKLAFIVGSAMGDTSSRVPGIPDAFYVQRVDALVLQGRLESRGDASRMQYCEIRLRQAD</sequence>
<dbReference type="Proteomes" id="UP000550401">
    <property type="component" value="Unassembled WGS sequence"/>
</dbReference>
<organism evidence="2 3">
    <name type="scientific">Dokdonella fugitiva</name>
    <dbReference type="NCBI Taxonomy" id="328517"/>
    <lineage>
        <taxon>Bacteria</taxon>
        <taxon>Pseudomonadati</taxon>
        <taxon>Pseudomonadota</taxon>
        <taxon>Gammaproteobacteria</taxon>
        <taxon>Lysobacterales</taxon>
        <taxon>Rhodanobacteraceae</taxon>
        <taxon>Dokdonella</taxon>
    </lineage>
</organism>
<gene>
    <name evidence="2" type="ORF">FHW12_003248</name>
</gene>
<dbReference type="RefSeq" id="WP_182532052.1">
    <property type="nucleotide sequence ID" value="NZ_JACGXL010000005.1"/>
</dbReference>
<feature type="domain" description="DUF3658" evidence="1">
    <location>
        <begin position="29"/>
        <end position="96"/>
    </location>
</feature>
<dbReference type="InterPro" id="IPR022123">
    <property type="entry name" value="DUF3658"/>
</dbReference>
<reference evidence="2 3" key="1">
    <citation type="submission" date="2020-07" db="EMBL/GenBank/DDBJ databases">
        <title>Genomic Encyclopedia of Type Strains, Phase IV (KMG-V): Genome sequencing to study the core and pangenomes of soil and plant-associated prokaryotes.</title>
        <authorList>
            <person name="Whitman W."/>
        </authorList>
    </citation>
    <scope>NUCLEOTIDE SEQUENCE [LARGE SCALE GENOMIC DNA]</scope>
    <source>
        <strain evidence="2 3">RH2WT43</strain>
    </source>
</reference>
<accession>A0A839F4P0</accession>
<keyword evidence="3" id="KW-1185">Reference proteome</keyword>
<dbReference type="EMBL" id="JACGXL010000005">
    <property type="protein sequence ID" value="MBA8889012.1"/>
    <property type="molecule type" value="Genomic_DNA"/>
</dbReference>
<name>A0A839F4P0_9GAMM</name>
<evidence type="ECO:0000259" key="1">
    <source>
        <dbReference type="Pfam" id="PF12395"/>
    </source>
</evidence>